<organism evidence="2 3">
    <name type="scientific">Sphingobium indicum (strain DSM 16412 / CCM 7286 / MTCC 6364 / B90A)</name>
    <dbReference type="NCBI Taxonomy" id="861109"/>
    <lineage>
        <taxon>Bacteria</taxon>
        <taxon>Pseudomonadati</taxon>
        <taxon>Pseudomonadota</taxon>
        <taxon>Alphaproteobacteria</taxon>
        <taxon>Sphingomonadales</taxon>
        <taxon>Sphingomonadaceae</taxon>
        <taxon>Sphingobium</taxon>
    </lineage>
</organism>
<evidence type="ECO:0000313" key="2">
    <source>
        <dbReference type="EMBL" id="APL94112.1"/>
    </source>
</evidence>
<gene>
    <name evidence="2" type="ORF">SIDU_06100</name>
</gene>
<reference evidence="2 3" key="1">
    <citation type="journal article" date="2012" name="J. Bacteriol.">
        <title>Genome sequence of Sphingobium indicum B90A, a hexachlorocyclohexane-degrading bacterium.</title>
        <authorList>
            <person name="Anand S."/>
            <person name="Sangwan N."/>
            <person name="Lata P."/>
            <person name="Kaur J."/>
            <person name="Dua A."/>
            <person name="Singh A.K."/>
            <person name="Verma M."/>
            <person name="Kaur J."/>
            <person name="Khurana J.P."/>
            <person name="Khurana P."/>
            <person name="Mathur S."/>
            <person name="Lal R."/>
        </authorList>
    </citation>
    <scope>NUCLEOTIDE SEQUENCE [LARGE SCALE GENOMIC DNA]</scope>
    <source>
        <strain evidence="3">DSM 16412 / CCM 7286 / MTCC 6364 / B90A</strain>
    </source>
</reference>
<dbReference type="RefSeq" id="WP_007685940.1">
    <property type="nucleotide sequence ID" value="NZ_CP013070.1"/>
</dbReference>
<keyword evidence="1" id="KW-0812">Transmembrane</keyword>
<keyword evidence="1" id="KW-1133">Transmembrane helix</keyword>
<dbReference type="AlphaFoldDB" id="A0A1L5BMW5"/>
<dbReference type="EMBL" id="CP013070">
    <property type="protein sequence ID" value="APL94112.1"/>
    <property type="molecule type" value="Genomic_DNA"/>
</dbReference>
<evidence type="ECO:0000256" key="1">
    <source>
        <dbReference type="SAM" id="Phobius"/>
    </source>
</evidence>
<accession>A0A1L5BMW5</accession>
<feature type="transmembrane region" description="Helical" evidence="1">
    <location>
        <begin position="46"/>
        <end position="67"/>
    </location>
</feature>
<dbReference type="Proteomes" id="UP000004550">
    <property type="component" value="Chromosome"/>
</dbReference>
<dbReference type="KEGG" id="sinb:SIDU_06100"/>
<keyword evidence="1" id="KW-0472">Membrane</keyword>
<evidence type="ECO:0000313" key="3">
    <source>
        <dbReference type="Proteomes" id="UP000004550"/>
    </source>
</evidence>
<sequence>MAQSTNHQPRSLTHDDASAAWDDAYSYKAEVEAREAERAAPHQMPVITMAVLLVFSVAMLIAQCVFLPEQL</sequence>
<protein>
    <submittedName>
        <fullName evidence="2">Uncharacterized protein</fullName>
    </submittedName>
</protein>
<proteinExistence type="predicted"/>
<name>A0A1L5BMW5_SPHIB</name>